<proteinExistence type="predicted"/>
<keyword evidence="8" id="KW-1185">Reference proteome</keyword>
<evidence type="ECO:0000256" key="6">
    <source>
        <dbReference type="PIRSR" id="PIRSR601019-2"/>
    </source>
</evidence>
<dbReference type="PANTHER" id="PTHR10218">
    <property type="entry name" value="GTP-BINDING PROTEIN ALPHA SUBUNIT"/>
    <property type="match status" value="1"/>
</dbReference>
<evidence type="ECO:0000256" key="1">
    <source>
        <dbReference type="ARBA" id="ARBA00022723"/>
    </source>
</evidence>
<dbReference type="GO" id="GO:0001664">
    <property type="term" value="F:G protein-coupled receptor binding"/>
    <property type="evidence" value="ECO:0007669"/>
    <property type="project" value="TreeGrafter"/>
</dbReference>
<comment type="caution">
    <text evidence="7">The sequence shown here is derived from an EMBL/GenBank/DDBJ whole genome shotgun (WGS) entry which is preliminary data.</text>
</comment>
<feature type="non-terminal residue" evidence="7">
    <location>
        <position position="91"/>
    </location>
</feature>
<sequence length="91" mass="10169">MGCSVSQEESDRKKISNAIEKELKKNRVAQKYEVKLLLLGAGESGKSTVLKQMKLIHDNGFSDDERVAAREVIFSNIVQSMRAILEAMKSL</sequence>
<dbReference type="SUPFAM" id="SSF47895">
    <property type="entry name" value="Transducin (alpha subunit), insertion domain"/>
    <property type="match status" value="1"/>
</dbReference>
<dbReference type="GO" id="GO:0007188">
    <property type="term" value="P:adenylate cyclase-modulating G protein-coupled receptor signaling pathway"/>
    <property type="evidence" value="ECO:0007669"/>
    <property type="project" value="TreeGrafter"/>
</dbReference>
<keyword evidence="6" id="KW-0460">Magnesium</keyword>
<feature type="binding site" evidence="6">
    <location>
        <position position="47"/>
    </location>
    <ligand>
        <name>Mg(2+)</name>
        <dbReference type="ChEBI" id="CHEBI:18420"/>
    </ligand>
</feature>
<organism evidence="7 8">
    <name type="scientific">Olpidium bornovanus</name>
    <dbReference type="NCBI Taxonomy" id="278681"/>
    <lineage>
        <taxon>Eukaryota</taxon>
        <taxon>Fungi</taxon>
        <taxon>Fungi incertae sedis</taxon>
        <taxon>Olpidiomycota</taxon>
        <taxon>Olpidiomycotina</taxon>
        <taxon>Olpidiomycetes</taxon>
        <taxon>Olpidiales</taxon>
        <taxon>Olpidiaceae</taxon>
        <taxon>Olpidium</taxon>
    </lineage>
</organism>
<dbReference type="GO" id="GO:0031683">
    <property type="term" value="F:G-protein beta/gamma-subunit complex binding"/>
    <property type="evidence" value="ECO:0007669"/>
    <property type="project" value="InterPro"/>
</dbReference>
<dbReference type="EMBL" id="JAEFCI010010725">
    <property type="protein sequence ID" value="KAG5457051.1"/>
    <property type="molecule type" value="Genomic_DNA"/>
</dbReference>
<dbReference type="Pfam" id="PF00503">
    <property type="entry name" value="G-alpha"/>
    <property type="match status" value="1"/>
</dbReference>
<keyword evidence="4" id="KW-0807">Transducer</keyword>
<dbReference type="OrthoDB" id="5817230at2759"/>
<name>A0A8H7ZPL9_9FUNG</name>
<evidence type="ECO:0000256" key="3">
    <source>
        <dbReference type="ARBA" id="ARBA00023134"/>
    </source>
</evidence>
<dbReference type="GO" id="GO:0005834">
    <property type="term" value="C:heterotrimeric G-protein complex"/>
    <property type="evidence" value="ECO:0007669"/>
    <property type="project" value="TreeGrafter"/>
</dbReference>
<dbReference type="InterPro" id="IPR001019">
    <property type="entry name" value="Gprotein_alpha_su"/>
</dbReference>
<evidence type="ECO:0000256" key="4">
    <source>
        <dbReference type="ARBA" id="ARBA00023224"/>
    </source>
</evidence>
<accession>A0A8H7ZPL9</accession>
<dbReference type="AlphaFoldDB" id="A0A8H7ZPL9"/>
<dbReference type="GO" id="GO:0005737">
    <property type="term" value="C:cytoplasm"/>
    <property type="evidence" value="ECO:0007669"/>
    <property type="project" value="TreeGrafter"/>
</dbReference>
<reference evidence="7 8" key="1">
    <citation type="journal article" name="Sci. Rep.">
        <title>Genome-scale phylogenetic analyses confirm Olpidium as the closest living zoosporic fungus to the non-flagellated, terrestrial fungi.</title>
        <authorList>
            <person name="Chang Y."/>
            <person name="Rochon D."/>
            <person name="Sekimoto S."/>
            <person name="Wang Y."/>
            <person name="Chovatia M."/>
            <person name="Sandor L."/>
            <person name="Salamov A."/>
            <person name="Grigoriev I.V."/>
            <person name="Stajich J.E."/>
            <person name="Spatafora J.W."/>
        </authorList>
    </citation>
    <scope>NUCLEOTIDE SEQUENCE [LARGE SCALE GENOMIC DNA]</scope>
    <source>
        <strain evidence="7">S191</strain>
    </source>
</reference>
<keyword evidence="1 6" id="KW-0479">Metal-binding</keyword>
<evidence type="ECO:0000313" key="7">
    <source>
        <dbReference type="EMBL" id="KAG5457051.1"/>
    </source>
</evidence>
<gene>
    <name evidence="7" type="ORF">BJ554DRAFT_3042</name>
</gene>
<evidence type="ECO:0000256" key="2">
    <source>
        <dbReference type="ARBA" id="ARBA00022741"/>
    </source>
</evidence>
<dbReference type="FunFam" id="3.40.50.300:FF:000692">
    <property type="entry name" value="Guanine nucleotide-binding protein subunit alpha"/>
    <property type="match status" value="1"/>
</dbReference>
<dbReference type="Proteomes" id="UP000673691">
    <property type="component" value="Unassembled WGS sequence"/>
</dbReference>
<dbReference type="Gene3D" id="3.40.50.300">
    <property type="entry name" value="P-loop containing nucleotide triphosphate hydrolases"/>
    <property type="match status" value="1"/>
</dbReference>
<evidence type="ECO:0000256" key="5">
    <source>
        <dbReference type="PIRSR" id="PIRSR601019-1"/>
    </source>
</evidence>
<dbReference type="PROSITE" id="PS51882">
    <property type="entry name" value="G_ALPHA"/>
    <property type="match status" value="1"/>
</dbReference>
<feature type="binding site" evidence="5">
    <location>
        <begin position="43"/>
        <end position="48"/>
    </location>
    <ligand>
        <name>GTP</name>
        <dbReference type="ChEBI" id="CHEBI:37565"/>
    </ligand>
</feature>
<dbReference type="InterPro" id="IPR027417">
    <property type="entry name" value="P-loop_NTPase"/>
</dbReference>
<keyword evidence="2 5" id="KW-0547">Nucleotide-binding</keyword>
<evidence type="ECO:0000313" key="8">
    <source>
        <dbReference type="Proteomes" id="UP000673691"/>
    </source>
</evidence>
<dbReference type="GO" id="GO:0003924">
    <property type="term" value="F:GTPase activity"/>
    <property type="evidence" value="ECO:0007669"/>
    <property type="project" value="InterPro"/>
</dbReference>
<dbReference type="PANTHER" id="PTHR10218:SF302">
    <property type="entry name" value="GUANINE NUCLEOTIDE-BINDING PROTEIN ALPHA-5 SUBUNIT"/>
    <property type="match status" value="1"/>
</dbReference>
<dbReference type="GO" id="GO:0046872">
    <property type="term" value="F:metal ion binding"/>
    <property type="evidence" value="ECO:0007669"/>
    <property type="project" value="UniProtKB-KW"/>
</dbReference>
<dbReference type="SUPFAM" id="SSF52540">
    <property type="entry name" value="P-loop containing nucleoside triphosphate hydrolases"/>
    <property type="match status" value="1"/>
</dbReference>
<keyword evidence="3 5" id="KW-0342">GTP-binding</keyword>
<dbReference type="InterPro" id="IPR011025">
    <property type="entry name" value="GproteinA_insert"/>
</dbReference>
<dbReference type="GO" id="GO:0005525">
    <property type="term" value="F:GTP binding"/>
    <property type="evidence" value="ECO:0007669"/>
    <property type="project" value="UniProtKB-KW"/>
</dbReference>
<protein>
    <submittedName>
        <fullName evidence="7">G-protein alpha subunit IN n subclass</fullName>
    </submittedName>
</protein>